<evidence type="ECO:0000313" key="14">
    <source>
        <dbReference type="Proteomes" id="UP000243579"/>
    </source>
</evidence>
<dbReference type="InterPro" id="IPR005875">
    <property type="entry name" value="PurK"/>
</dbReference>
<dbReference type="NCBIfam" id="NF004679">
    <property type="entry name" value="PRK06019.1-5"/>
    <property type="match status" value="1"/>
</dbReference>
<dbReference type="SUPFAM" id="SSF52440">
    <property type="entry name" value="PreATP-grasp domain"/>
    <property type="match status" value="1"/>
</dbReference>
<keyword evidence="14" id="KW-1185">Reference proteome</keyword>
<dbReference type="EC" id="4.1.1.21" evidence="4"/>
<dbReference type="Pfam" id="PF00731">
    <property type="entry name" value="AIRC"/>
    <property type="match status" value="1"/>
</dbReference>
<dbReference type="InterPro" id="IPR016185">
    <property type="entry name" value="PreATP-grasp_dom_sf"/>
</dbReference>
<dbReference type="PIRSF" id="PIRSF001340">
    <property type="entry name" value="AIR_carboxylase"/>
    <property type="match status" value="1"/>
</dbReference>
<accession>A0A1V9YMX4</accession>
<dbReference type="PROSITE" id="PS50975">
    <property type="entry name" value="ATP_GRASP"/>
    <property type="match status" value="1"/>
</dbReference>
<dbReference type="SUPFAM" id="SSF52255">
    <property type="entry name" value="N5-CAIR mutase (phosphoribosylaminoimidazole carboxylase, PurE)"/>
    <property type="match status" value="1"/>
</dbReference>
<feature type="domain" description="ATP-grasp" evidence="12">
    <location>
        <begin position="128"/>
        <end position="318"/>
    </location>
</feature>
<organism evidence="13 14">
    <name type="scientific">Achlya hypogyna</name>
    <name type="common">Oomycete</name>
    <name type="synonym">Protoachlya hypogyna</name>
    <dbReference type="NCBI Taxonomy" id="1202772"/>
    <lineage>
        <taxon>Eukaryota</taxon>
        <taxon>Sar</taxon>
        <taxon>Stramenopiles</taxon>
        <taxon>Oomycota</taxon>
        <taxon>Saprolegniomycetes</taxon>
        <taxon>Saprolegniales</taxon>
        <taxon>Achlyaceae</taxon>
        <taxon>Achlya</taxon>
    </lineage>
</organism>
<dbReference type="STRING" id="1202772.A0A1V9YMX4"/>
<dbReference type="Gene3D" id="3.30.1490.20">
    <property type="entry name" value="ATP-grasp fold, A domain"/>
    <property type="match status" value="1"/>
</dbReference>
<dbReference type="HAMAP" id="MF_01928">
    <property type="entry name" value="PurK"/>
    <property type="match status" value="1"/>
</dbReference>
<keyword evidence="9" id="KW-0456">Lyase</keyword>
<evidence type="ECO:0000256" key="8">
    <source>
        <dbReference type="ARBA" id="ARBA00022840"/>
    </source>
</evidence>
<sequence>MILGHIAAILHSDPQLMSLPSTPVVGCLGGGQLGRMMGYAAHRLGVRLVCLDPQGEESPAGQVTSAVAGSFTDAAAIERLAADVDVLTVEIEHVNAATLRALQTSHPKLQIHPSPDTIALIQDKFAQKQFCRDVDVPLGPFTVIDSVADAVAAGARFGYPFMLKSRHWSYDGKGNAVVANEAGIAAAIATLAPTFAPGKLYAEKWVPFAKELAVMVVRQGSDVRAYPVVETTQQDNICHTVLAPAALPTAALHDAATAMATKVVAALSGNGIFGVEMFLTTDNTLLLNEIAPRPHNSGHYTIEACETDQFENHIRAVAGIPLGSCALKVGASWMLNVLGTEDPKVTTDLLAHAATVPGASVHWYGKAAIRPGRKVGHITVVAPTLAALLDRAETLCPAAKPAVAKPPVVGIIMGSDSDLPTMAAAAKVLDQFDVPYELSIVSAHRTPERMYRYAQAARGRGIQVLIAGAGGAAHLPGMVAALTPLPVIGVPIQTKALSGMDSLLSIVQMPRGIPVATVAIGNAMNAGLLAVRMVGGEANLTKMQAFLEAQEAEVNGKIDKMATDGWSAYLASMNL</sequence>
<dbReference type="FunFam" id="3.30.470.20:FF:000037">
    <property type="entry name" value="Phosphoribosylaminoimidazole carboxylase, chloroplastic"/>
    <property type="match status" value="1"/>
</dbReference>
<keyword evidence="8 11" id="KW-0067">ATP-binding</keyword>
<dbReference type="PANTHER" id="PTHR11609">
    <property type="entry name" value="PURINE BIOSYNTHESIS PROTEIN 6/7, PUR6/7"/>
    <property type="match status" value="1"/>
</dbReference>
<comment type="pathway">
    <text evidence="2">Purine metabolism; IMP biosynthesis via de novo pathway; 5-amino-1-(5-phospho-D-ribosyl)imidazole-4-carboxylate from 5-amino-1-(5-phospho-D-ribosyl)imidazole (carboxylase route): step 1/1.</text>
</comment>
<evidence type="ECO:0000313" key="13">
    <source>
        <dbReference type="EMBL" id="OQR87072.1"/>
    </source>
</evidence>
<dbReference type="PANTHER" id="PTHR11609:SF5">
    <property type="entry name" value="PHOSPHORIBOSYLAMINOIMIDAZOLE CARBOXYLASE"/>
    <property type="match status" value="1"/>
</dbReference>
<dbReference type="InterPro" id="IPR003135">
    <property type="entry name" value="ATP-grasp_carboxylate-amine"/>
</dbReference>
<dbReference type="InterPro" id="IPR011761">
    <property type="entry name" value="ATP-grasp"/>
</dbReference>
<dbReference type="InterPro" id="IPR013815">
    <property type="entry name" value="ATP_grasp_subdomain_1"/>
</dbReference>
<evidence type="ECO:0000259" key="12">
    <source>
        <dbReference type="PROSITE" id="PS50975"/>
    </source>
</evidence>
<protein>
    <recommendedName>
        <fullName evidence="4">phosphoribosylaminoimidazole carboxylase</fullName>
        <ecNumber evidence="4">4.1.1.21</ecNumber>
    </recommendedName>
    <alternativeName>
        <fullName evidence="10">AIR carboxylase</fullName>
    </alternativeName>
</protein>
<comment type="catalytic activity">
    <reaction evidence="1">
        <text>5-amino-1-(5-phospho-D-ribosyl)imidazole-4-carboxylate + H(+) = 5-amino-1-(5-phospho-beta-D-ribosyl)imidazole + CO2</text>
        <dbReference type="Rhea" id="RHEA:10792"/>
        <dbReference type="ChEBI" id="CHEBI:15378"/>
        <dbReference type="ChEBI" id="CHEBI:16526"/>
        <dbReference type="ChEBI" id="CHEBI:77657"/>
        <dbReference type="ChEBI" id="CHEBI:137981"/>
        <dbReference type="EC" id="4.1.1.21"/>
    </reaction>
</comment>
<dbReference type="InterPro" id="IPR011054">
    <property type="entry name" value="Rudment_hybrid_motif"/>
</dbReference>
<evidence type="ECO:0000256" key="2">
    <source>
        <dbReference type="ARBA" id="ARBA00004747"/>
    </source>
</evidence>
<dbReference type="GO" id="GO:0006189">
    <property type="term" value="P:'de novo' IMP biosynthetic process"/>
    <property type="evidence" value="ECO:0007669"/>
    <property type="project" value="UniProtKB-UniPathway"/>
</dbReference>
<name>A0A1V9YMX4_ACHHY</name>
<dbReference type="Gene3D" id="3.30.470.20">
    <property type="entry name" value="ATP-grasp fold, B domain"/>
    <property type="match status" value="1"/>
</dbReference>
<dbReference type="Pfam" id="PF22660">
    <property type="entry name" value="RS_preATP-grasp-like"/>
    <property type="match status" value="1"/>
</dbReference>
<dbReference type="UniPathway" id="UPA00074">
    <property type="reaction ID" value="UER00130"/>
</dbReference>
<gene>
    <name evidence="13" type="ORF">ACHHYP_09565</name>
</gene>
<evidence type="ECO:0000256" key="6">
    <source>
        <dbReference type="ARBA" id="ARBA00022755"/>
    </source>
</evidence>
<keyword evidence="5 11" id="KW-0547">Nucleotide-binding</keyword>
<dbReference type="InterPro" id="IPR054350">
    <property type="entry name" value="PurT/PurK_preATP-grasp"/>
</dbReference>
<evidence type="ECO:0000256" key="7">
    <source>
        <dbReference type="ARBA" id="ARBA00022793"/>
    </source>
</evidence>
<dbReference type="NCBIfam" id="TIGR01161">
    <property type="entry name" value="purK"/>
    <property type="match status" value="1"/>
</dbReference>
<dbReference type="GO" id="GO:0046872">
    <property type="term" value="F:metal ion binding"/>
    <property type="evidence" value="ECO:0007669"/>
    <property type="project" value="InterPro"/>
</dbReference>
<dbReference type="SUPFAM" id="SSF51246">
    <property type="entry name" value="Rudiment single hybrid motif"/>
    <property type="match status" value="1"/>
</dbReference>
<dbReference type="GO" id="GO:0005524">
    <property type="term" value="F:ATP binding"/>
    <property type="evidence" value="ECO:0007669"/>
    <property type="project" value="UniProtKB-UniRule"/>
</dbReference>
<dbReference type="InterPro" id="IPR040686">
    <property type="entry name" value="PurK_C"/>
</dbReference>
<evidence type="ECO:0000256" key="10">
    <source>
        <dbReference type="ARBA" id="ARBA00031607"/>
    </source>
</evidence>
<evidence type="ECO:0000256" key="11">
    <source>
        <dbReference type="PROSITE-ProRule" id="PRU00409"/>
    </source>
</evidence>
<dbReference type="InterPro" id="IPR016301">
    <property type="entry name" value="Ade2_fungi/plant"/>
</dbReference>
<dbReference type="SMART" id="SM01001">
    <property type="entry name" value="AIRC"/>
    <property type="match status" value="1"/>
</dbReference>
<reference evidence="13 14" key="1">
    <citation type="journal article" date="2014" name="Genome Biol. Evol.">
        <title>The secreted proteins of Achlya hypogyna and Thraustotheca clavata identify the ancestral oomycete secretome and reveal gene acquisitions by horizontal gene transfer.</title>
        <authorList>
            <person name="Misner I."/>
            <person name="Blouin N."/>
            <person name="Leonard G."/>
            <person name="Richards T.A."/>
            <person name="Lane C.E."/>
        </authorList>
    </citation>
    <scope>NUCLEOTIDE SEQUENCE [LARGE SCALE GENOMIC DNA]</scope>
    <source>
        <strain evidence="13 14">ATCC 48635</strain>
    </source>
</reference>
<dbReference type="EMBL" id="JNBR01001469">
    <property type="protein sequence ID" value="OQR87072.1"/>
    <property type="molecule type" value="Genomic_DNA"/>
</dbReference>
<evidence type="ECO:0000256" key="1">
    <source>
        <dbReference type="ARBA" id="ARBA00001244"/>
    </source>
</evidence>
<keyword evidence="6" id="KW-0658">Purine biosynthesis</keyword>
<evidence type="ECO:0000256" key="9">
    <source>
        <dbReference type="ARBA" id="ARBA00023239"/>
    </source>
</evidence>
<dbReference type="Pfam" id="PF02222">
    <property type="entry name" value="ATP-grasp"/>
    <property type="match status" value="1"/>
</dbReference>
<proteinExistence type="inferred from homology"/>
<comment type="caution">
    <text evidence="13">The sequence shown here is derived from an EMBL/GenBank/DDBJ whole genome shotgun (WGS) entry which is preliminary data.</text>
</comment>
<evidence type="ECO:0000256" key="4">
    <source>
        <dbReference type="ARBA" id="ARBA00012329"/>
    </source>
</evidence>
<dbReference type="Proteomes" id="UP000243579">
    <property type="component" value="Unassembled WGS sequence"/>
</dbReference>
<dbReference type="NCBIfam" id="TIGR01162">
    <property type="entry name" value="purE"/>
    <property type="match status" value="1"/>
</dbReference>
<dbReference type="AlphaFoldDB" id="A0A1V9YMX4"/>
<dbReference type="Pfam" id="PF17769">
    <property type="entry name" value="PurK_C"/>
    <property type="match status" value="1"/>
</dbReference>
<evidence type="ECO:0000256" key="5">
    <source>
        <dbReference type="ARBA" id="ARBA00022741"/>
    </source>
</evidence>
<evidence type="ECO:0000256" key="3">
    <source>
        <dbReference type="ARBA" id="ARBA00006114"/>
    </source>
</evidence>
<dbReference type="GO" id="GO:0004638">
    <property type="term" value="F:phosphoribosylaminoimidazole carboxylase activity"/>
    <property type="evidence" value="ECO:0007669"/>
    <property type="project" value="UniProtKB-EC"/>
</dbReference>
<dbReference type="OrthoDB" id="15425at2759"/>
<dbReference type="InterPro" id="IPR033747">
    <property type="entry name" value="PurE_ClassI"/>
</dbReference>
<dbReference type="SUPFAM" id="SSF56059">
    <property type="entry name" value="Glutathione synthetase ATP-binding domain-like"/>
    <property type="match status" value="1"/>
</dbReference>
<comment type="similarity">
    <text evidence="3">In the C-terminal section; belongs to the AIR carboxylase family. Class I subfamily.</text>
</comment>
<dbReference type="Gene3D" id="3.40.50.20">
    <property type="match status" value="1"/>
</dbReference>
<keyword evidence="7" id="KW-0210">Decarboxylase</keyword>
<dbReference type="HAMAP" id="MF_01929">
    <property type="entry name" value="PurE_classI"/>
    <property type="match status" value="1"/>
</dbReference>
<dbReference type="InterPro" id="IPR000031">
    <property type="entry name" value="PurE_dom"/>
</dbReference>
<dbReference type="Gene3D" id="3.40.50.1970">
    <property type="match status" value="1"/>
</dbReference>